<dbReference type="PANTHER" id="PTHR33909:SF1">
    <property type="entry name" value="SEC TRANSLOCON ACCESSORY COMPLEX SUBUNIT YAJC"/>
    <property type="match status" value="1"/>
</dbReference>
<comment type="subcellular location">
    <subcellularLocation>
        <location evidence="1">Cell membrane</location>
        <topology evidence="1">Single-pass membrane protein</topology>
    </subcellularLocation>
</comment>
<evidence type="ECO:0000256" key="5">
    <source>
        <dbReference type="ARBA" id="ARBA00022475"/>
    </source>
</evidence>
<evidence type="ECO:0000256" key="11">
    <source>
        <dbReference type="SAM" id="Phobius"/>
    </source>
</evidence>
<keyword evidence="5" id="KW-1003">Cell membrane</keyword>
<evidence type="ECO:0000256" key="9">
    <source>
        <dbReference type="ARBA" id="ARBA00023010"/>
    </source>
</evidence>
<proteinExistence type="inferred from homology"/>
<dbReference type="PANTHER" id="PTHR33909">
    <property type="entry name" value="SEC TRANSLOCON ACCESSORY COMPLEX SUBUNIT YAJC"/>
    <property type="match status" value="1"/>
</dbReference>
<keyword evidence="7" id="KW-0653">Protein transport</keyword>
<sequence>MTQGIQQFLPLIIIFAIFYFILIRPQQQRQKKHKEMLDSLKVGDKVITIGGIFGIIREIKGDVFTLEISKDVKINTTRNAIGSRREN</sequence>
<protein>
    <recommendedName>
        <fullName evidence="3">Sec translocon accessory complex subunit YajC</fullName>
    </recommendedName>
</protein>
<dbReference type="Pfam" id="PF02699">
    <property type="entry name" value="YajC"/>
    <property type="match status" value="1"/>
</dbReference>
<keyword evidence="9" id="KW-0811">Translocation</keyword>
<evidence type="ECO:0000256" key="10">
    <source>
        <dbReference type="ARBA" id="ARBA00023136"/>
    </source>
</evidence>
<keyword evidence="8 11" id="KW-1133">Transmembrane helix</keyword>
<evidence type="ECO:0000256" key="6">
    <source>
        <dbReference type="ARBA" id="ARBA00022692"/>
    </source>
</evidence>
<dbReference type="InterPro" id="IPR003849">
    <property type="entry name" value="Preprotein_translocase_YajC"/>
</dbReference>
<dbReference type="SMART" id="SM01323">
    <property type="entry name" value="YajC"/>
    <property type="match status" value="1"/>
</dbReference>
<dbReference type="EMBL" id="GU180083">
    <property type="protein sequence ID" value="ADM95052.1"/>
    <property type="molecule type" value="Genomic_DNA"/>
</dbReference>
<accession>G3BMR5</accession>
<keyword evidence="10 11" id="KW-0472">Membrane</keyword>
<evidence type="ECO:0000256" key="4">
    <source>
        <dbReference type="ARBA" id="ARBA00022448"/>
    </source>
</evidence>
<dbReference type="PRINTS" id="PR01853">
    <property type="entry name" value="YAJCTRNLCASE"/>
</dbReference>
<reference evidence="12" key="1">
    <citation type="submission" date="2009-11" db="EMBL/GenBank/DDBJ databases">
        <title>Microbial diversity profiles of fluids from low-temperature petroleum reservoirs with and without exogenous water perturbation.</title>
        <authorList>
            <person name="Pham V.D."/>
            <person name="Hnatow L.L."/>
            <person name="Zhang S."/>
            <person name="Fallon R.D."/>
            <person name="DeLong E.F."/>
            <person name="Keeler S.J."/>
        </authorList>
    </citation>
    <scope>NUCLEOTIDE SEQUENCE</scope>
</reference>
<dbReference type="NCBIfam" id="TIGR00739">
    <property type="entry name" value="yajC"/>
    <property type="match status" value="1"/>
</dbReference>
<evidence type="ECO:0000256" key="8">
    <source>
        <dbReference type="ARBA" id="ARBA00022989"/>
    </source>
</evidence>
<organism evidence="12">
    <name type="scientific">uncultured Atribacterota bacterium</name>
    <dbReference type="NCBI Taxonomy" id="263865"/>
    <lineage>
        <taxon>Bacteria</taxon>
        <taxon>Pseudomonadati</taxon>
        <taxon>Atribacterota</taxon>
        <taxon>environmental samples</taxon>
    </lineage>
</organism>
<evidence type="ECO:0000256" key="3">
    <source>
        <dbReference type="ARBA" id="ARBA00014962"/>
    </source>
</evidence>
<feature type="transmembrane region" description="Helical" evidence="11">
    <location>
        <begin position="6"/>
        <end position="23"/>
    </location>
</feature>
<keyword evidence="4" id="KW-0813">Transport</keyword>
<name>G3BMR5_9BACT</name>
<dbReference type="AlphaFoldDB" id="G3BMR5"/>
<dbReference type="GO" id="GO:0005886">
    <property type="term" value="C:plasma membrane"/>
    <property type="evidence" value="ECO:0007669"/>
    <property type="project" value="UniProtKB-SubCell"/>
</dbReference>
<evidence type="ECO:0000313" key="12">
    <source>
        <dbReference type="EMBL" id="ADM95052.1"/>
    </source>
</evidence>
<evidence type="ECO:0000256" key="7">
    <source>
        <dbReference type="ARBA" id="ARBA00022927"/>
    </source>
</evidence>
<dbReference type="GO" id="GO:0015031">
    <property type="term" value="P:protein transport"/>
    <property type="evidence" value="ECO:0007669"/>
    <property type="project" value="UniProtKB-KW"/>
</dbReference>
<evidence type="ECO:0000256" key="2">
    <source>
        <dbReference type="ARBA" id="ARBA00006742"/>
    </source>
</evidence>
<keyword evidence="6 11" id="KW-0812">Transmembrane</keyword>
<evidence type="ECO:0000256" key="1">
    <source>
        <dbReference type="ARBA" id="ARBA00004162"/>
    </source>
</evidence>
<comment type="similarity">
    <text evidence="2">Belongs to the YajC family.</text>
</comment>